<reference evidence="2 3" key="1">
    <citation type="submission" date="2020-07" db="EMBL/GenBank/DDBJ databases">
        <title>A new beta-1,3-glucan-decomposing anaerobic bacterium isolated from anoxic soil subjected to biological soil disinfestation.</title>
        <authorList>
            <person name="Ueki A."/>
            <person name="Tonouchi A."/>
        </authorList>
    </citation>
    <scope>NUCLEOTIDE SEQUENCE [LARGE SCALE GENOMIC DNA]</scope>
    <source>
        <strain evidence="2 3">TW1</strain>
    </source>
</reference>
<feature type="transmembrane region" description="Helical" evidence="1">
    <location>
        <begin position="7"/>
        <end position="30"/>
    </location>
</feature>
<keyword evidence="3" id="KW-1185">Reference proteome</keyword>
<dbReference type="Proteomes" id="UP000580568">
    <property type="component" value="Unassembled WGS sequence"/>
</dbReference>
<keyword evidence="1" id="KW-0472">Membrane</keyword>
<comment type="caution">
    <text evidence="2">The sequence shown here is derived from an EMBL/GenBank/DDBJ whole genome shotgun (WGS) entry which is preliminary data.</text>
</comment>
<organism evidence="2 3">
    <name type="scientific">Clostridium fungisolvens</name>
    <dbReference type="NCBI Taxonomy" id="1604897"/>
    <lineage>
        <taxon>Bacteria</taxon>
        <taxon>Bacillati</taxon>
        <taxon>Bacillota</taxon>
        <taxon>Clostridia</taxon>
        <taxon>Eubacteriales</taxon>
        <taxon>Clostridiaceae</taxon>
        <taxon>Clostridium</taxon>
    </lineage>
</organism>
<keyword evidence="1" id="KW-0812">Transmembrane</keyword>
<evidence type="ECO:0000313" key="3">
    <source>
        <dbReference type="Proteomes" id="UP000580568"/>
    </source>
</evidence>
<evidence type="ECO:0000256" key="1">
    <source>
        <dbReference type="SAM" id="Phobius"/>
    </source>
</evidence>
<dbReference type="EMBL" id="BLZR01000001">
    <property type="protein sequence ID" value="GFP74404.1"/>
    <property type="molecule type" value="Genomic_DNA"/>
</dbReference>
<dbReference type="RefSeq" id="WP_183275966.1">
    <property type="nucleotide sequence ID" value="NZ_BLZR01000001.1"/>
</dbReference>
<protein>
    <submittedName>
        <fullName evidence="2">Uncharacterized protein</fullName>
    </submittedName>
</protein>
<proteinExistence type="predicted"/>
<sequence>MNKKFKISLTIILLIIIASIGFLSFLRYYAPSKHNIVYSQNLNKKDLDAVLSDYIKNNYFNWSNVSSSEKYEAHKIYGIDEKFGLKYVYMYTFFESDTNAGGSNPLVVIVKEDSNGTYSVVNHKAPREGDENWISLKIIFPHKYLVAINSTETVKELQKK</sequence>
<accession>A0A6V8SAX7</accession>
<name>A0A6V8SAX7_9CLOT</name>
<dbReference type="AlphaFoldDB" id="A0A6V8SAX7"/>
<evidence type="ECO:0000313" key="2">
    <source>
        <dbReference type="EMBL" id="GFP74404.1"/>
    </source>
</evidence>
<gene>
    <name evidence="2" type="ORF">bsdtw1_00454</name>
</gene>
<keyword evidence="1" id="KW-1133">Transmembrane helix</keyword>